<evidence type="ECO:0008006" key="4">
    <source>
        <dbReference type="Google" id="ProtNLM"/>
    </source>
</evidence>
<accession>A0A849SHB9</accession>
<proteinExistence type="predicted"/>
<evidence type="ECO:0000313" key="3">
    <source>
        <dbReference type="Proteomes" id="UP000580839"/>
    </source>
</evidence>
<name>A0A849SHB9_UNCEI</name>
<organism evidence="2 3">
    <name type="scientific">Eiseniibacteriota bacterium</name>
    <dbReference type="NCBI Taxonomy" id="2212470"/>
    <lineage>
        <taxon>Bacteria</taxon>
        <taxon>Candidatus Eiseniibacteriota</taxon>
    </lineage>
</organism>
<dbReference type="SUPFAM" id="SSF48371">
    <property type="entry name" value="ARM repeat"/>
    <property type="match status" value="1"/>
</dbReference>
<dbReference type="InterPro" id="IPR011989">
    <property type="entry name" value="ARM-like"/>
</dbReference>
<dbReference type="InterPro" id="IPR016024">
    <property type="entry name" value="ARM-type_fold"/>
</dbReference>
<protein>
    <recommendedName>
        <fullName evidence="4">HEAT repeat domain-containing protein</fullName>
    </recommendedName>
</protein>
<evidence type="ECO:0000313" key="2">
    <source>
        <dbReference type="EMBL" id="NOT32953.1"/>
    </source>
</evidence>
<reference evidence="2 3" key="1">
    <citation type="submission" date="2020-04" db="EMBL/GenBank/DDBJ databases">
        <title>Metagenomic profiling of ammonia- and methane-oxidizing microorganisms in a Dutch drinking water treatment plant.</title>
        <authorList>
            <person name="Poghosyan L."/>
            <person name="Leucker S."/>
        </authorList>
    </citation>
    <scope>NUCLEOTIDE SEQUENCE [LARGE SCALE GENOMIC DNA]</scope>
    <source>
        <strain evidence="2">S-RSF-IL-03</strain>
    </source>
</reference>
<dbReference type="Pfam" id="PF13646">
    <property type="entry name" value="HEAT_2"/>
    <property type="match status" value="1"/>
</dbReference>
<keyword evidence="1" id="KW-0472">Membrane</keyword>
<comment type="caution">
    <text evidence="2">The sequence shown here is derived from an EMBL/GenBank/DDBJ whole genome shotgun (WGS) entry which is preliminary data.</text>
</comment>
<sequence>MEFSGAARLLTIGLAVLCALTVALACALLLWHRWSSRREARRASESHALALQFARLLTGRIDAEALRPIAAQARPEVFWAALETFADSVAGDEWTNLSEALCGLEHVARERHRLASGRTWARSLAARHLGMLDAPANREPLRRAMVAGPSTVTLMAALALARIHDHAALVWLLDHAETLAPLSRHQLVALIKRFGPESLPTLRFGLAAADFERPSGLAAVDVLGLWRDVESREALEALLSSGGLEARIAAARALGSLAAPESVGPLCAALRDAAWQVRAQAARALGGHGVSEAVAALAPCLNDHSWWVRRNAAYAMGSLGATGRAQLDLIATLSGDAYARGAASEVLQALEWDVESPGGVSRVG</sequence>
<dbReference type="AlphaFoldDB" id="A0A849SHB9"/>
<dbReference type="InterPro" id="IPR004155">
    <property type="entry name" value="PBS_lyase_HEAT"/>
</dbReference>
<dbReference type="Proteomes" id="UP000580839">
    <property type="component" value="Unassembled WGS sequence"/>
</dbReference>
<dbReference type="SMART" id="SM00567">
    <property type="entry name" value="EZ_HEAT"/>
    <property type="match status" value="6"/>
</dbReference>
<feature type="transmembrane region" description="Helical" evidence="1">
    <location>
        <begin position="6"/>
        <end position="31"/>
    </location>
</feature>
<keyword evidence="1" id="KW-0812">Transmembrane</keyword>
<dbReference type="PANTHER" id="PTHR12697">
    <property type="entry name" value="PBS LYASE HEAT-LIKE PROTEIN"/>
    <property type="match status" value="1"/>
</dbReference>
<dbReference type="Gene3D" id="1.25.10.10">
    <property type="entry name" value="Leucine-rich Repeat Variant"/>
    <property type="match status" value="1"/>
</dbReference>
<keyword evidence="1" id="KW-1133">Transmembrane helix</keyword>
<evidence type="ECO:0000256" key="1">
    <source>
        <dbReference type="SAM" id="Phobius"/>
    </source>
</evidence>
<dbReference type="EMBL" id="JABFRW010000023">
    <property type="protein sequence ID" value="NOT32953.1"/>
    <property type="molecule type" value="Genomic_DNA"/>
</dbReference>
<dbReference type="PANTHER" id="PTHR12697:SF5">
    <property type="entry name" value="DEOXYHYPUSINE HYDROXYLASE"/>
    <property type="match status" value="1"/>
</dbReference>
<dbReference type="GO" id="GO:0016491">
    <property type="term" value="F:oxidoreductase activity"/>
    <property type="evidence" value="ECO:0007669"/>
    <property type="project" value="TreeGrafter"/>
</dbReference>
<gene>
    <name evidence="2" type="ORF">HOP12_02150</name>
</gene>